<dbReference type="InterPro" id="IPR041854">
    <property type="entry name" value="BFD-like_2Fe2S-bd_dom_sf"/>
</dbReference>
<dbReference type="Gene3D" id="1.10.10.1100">
    <property type="entry name" value="BFD-like [2Fe-2S]-binding domain"/>
    <property type="match status" value="1"/>
</dbReference>
<evidence type="ECO:0000256" key="8">
    <source>
        <dbReference type="ARBA" id="ARBA00046332"/>
    </source>
</evidence>
<keyword evidence="1" id="KW-0813">Transport</keyword>
<accession>A0A977PZN3</accession>
<dbReference type="Proteomes" id="UP001065613">
    <property type="component" value="Chromosome"/>
</dbReference>
<reference evidence="10" key="1">
    <citation type="submission" date="2021-04" db="EMBL/GenBank/DDBJ databases">
        <title>Genome sequence of Woronichinia naegeliana from Washington state freshwater lake bloom.</title>
        <authorList>
            <person name="Dreher T.W."/>
        </authorList>
    </citation>
    <scope>NUCLEOTIDE SEQUENCE</scope>
    <source>
        <strain evidence="10">WA131</strain>
    </source>
</reference>
<proteinExistence type="inferred from homology"/>
<keyword evidence="2" id="KW-0001">2Fe-2S</keyword>
<evidence type="ECO:0000313" key="10">
    <source>
        <dbReference type="EMBL" id="UXE63610.1"/>
    </source>
</evidence>
<keyword evidence="6" id="KW-0411">Iron-sulfur</keyword>
<evidence type="ECO:0000256" key="7">
    <source>
        <dbReference type="ARBA" id="ARBA00039386"/>
    </source>
</evidence>
<keyword evidence="3" id="KW-0479">Metal-binding</keyword>
<feature type="domain" description="BFD-like [2Fe-2S]-binding" evidence="9">
    <location>
        <begin position="2"/>
        <end position="51"/>
    </location>
</feature>
<dbReference type="KEGG" id="wna:KA717_13970"/>
<dbReference type="GO" id="GO:0051537">
    <property type="term" value="F:2 iron, 2 sulfur cluster binding"/>
    <property type="evidence" value="ECO:0007669"/>
    <property type="project" value="UniProtKB-KW"/>
</dbReference>
<dbReference type="PANTHER" id="PTHR37424:SF1">
    <property type="entry name" value="BACTERIOFERRITIN-ASSOCIATED FERREDOXIN"/>
    <property type="match status" value="1"/>
</dbReference>
<dbReference type="AlphaFoldDB" id="A0A977PZN3"/>
<keyword evidence="4" id="KW-0249">Electron transport</keyword>
<dbReference type="GO" id="GO:0046872">
    <property type="term" value="F:metal ion binding"/>
    <property type="evidence" value="ECO:0007669"/>
    <property type="project" value="UniProtKB-KW"/>
</dbReference>
<evidence type="ECO:0000256" key="2">
    <source>
        <dbReference type="ARBA" id="ARBA00022714"/>
    </source>
</evidence>
<evidence type="ECO:0000256" key="1">
    <source>
        <dbReference type="ARBA" id="ARBA00022448"/>
    </source>
</evidence>
<comment type="similarity">
    <text evidence="8">Belongs to the Bfd family.</text>
</comment>
<organism evidence="10">
    <name type="scientific">Woronichinia naegeliana WA131</name>
    <dbReference type="NCBI Taxonomy" id="2824559"/>
    <lineage>
        <taxon>Bacteria</taxon>
        <taxon>Bacillati</taxon>
        <taxon>Cyanobacteriota</taxon>
        <taxon>Cyanophyceae</taxon>
        <taxon>Synechococcales</taxon>
        <taxon>Coelosphaeriaceae</taxon>
        <taxon>Woronichinia</taxon>
    </lineage>
</organism>
<name>A0A977PZN3_9CYAN</name>
<dbReference type="Pfam" id="PF04324">
    <property type="entry name" value="Fer2_BFD"/>
    <property type="match status" value="1"/>
</dbReference>
<evidence type="ECO:0000256" key="5">
    <source>
        <dbReference type="ARBA" id="ARBA00023004"/>
    </source>
</evidence>
<sequence>MYICVCHAVTEKEVRKAIAAGMSSVARLSEQTRLGTQCGCCTNQAEEIIAQSSQV</sequence>
<evidence type="ECO:0000256" key="3">
    <source>
        <dbReference type="ARBA" id="ARBA00022723"/>
    </source>
</evidence>
<evidence type="ECO:0000256" key="4">
    <source>
        <dbReference type="ARBA" id="ARBA00022982"/>
    </source>
</evidence>
<dbReference type="InterPro" id="IPR007419">
    <property type="entry name" value="BFD-like_2Fe2S-bd_dom"/>
</dbReference>
<evidence type="ECO:0000259" key="9">
    <source>
        <dbReference type="Pfam" id="PF04324"/>
    </source>
</evidence>
<keyword evidence="5" id="KW-0408">Iron</keyword>
<dbReference type="PANTHER" id="PTHR37424">
    <property type="entry name" value="BACTERIOFERRITIN-ASSOCIATED FERREDOXIN"/>
    <property type="match status" value="1"/>
</dbReference>
<dbReference type="EMBL" id="CP073041">
    <property type="protein sequence ID" value="UXE63610.1"/>
    <property type="molecule type" value="Genomic_DNA"/>
</dbReference>
<protein>
    <recommendedName>
        <fullName evidence="7">Bacterioferritin-associated ferredoxin</fullName>
    </recommendedName>
</protein>
<dbReference type="InterPro" id="IPR052371">
    <property type="entry name" value="BFD-associated_ferredoxin"/>
</dbReference>
<evidence type="ECO:0000256" key="6">
    <source>
        <dbReference type="ARBA" id="ARBA00023014"/>
    </source>
</evidence>
<gene>
    <name evidence="10" type="ORF">KA717_13970</name>
</gene>